<dbReference type="EMBL" id="JBFBMH010000035">
    <property type="protein sequence ID" value="MEW1976543.1"/>
    <property type="molecule type" value="Genomic_DNA"/>
</dbReference>
<dbReference type="PANTHER" id="PTHR34614:SF2">
    <property type="entry name" value="TRANSPOSASE IS4-LIKE DOMAIN-CONTAINING PROTEIN"/>
    <property type="match status" value="1"/>
</dbReference>
<accession>A0ABV3LL04</accession>
<dbReference type="RefSeq" id="WP_292680044.1">
    <property type="nucleotide sequence ID" value="NZ_JBFBMH010000035.1"/>
</dbReference>
<dbReference type="Proteomes" id="UP001553715">
    <property type="component" value="Unassembled WGS sequence"/>
</dbReference>
<dbReference type="SUPFAM" id="SSF53098">
    <property type="entry name" value="Ribonuclease H-like"/>
    <property type="match status" value="1"/>
</dbReference>
<dbReference type="NCBIfam" id="NF033559">
    <property type="entry name" value="transpos_IS1634"/>
    <property type="match status" value="1"/>
</dbReference>
<gene>
    <name evidence="2" type="ORF">AB0301_15920</name>
</gene>
<dbReference type="InterPro" id="IPR047654">
    <property type="entry name" value="IS1634_transpos"/>
</dbReference>
<evidence type="ECO:0000259" key="1">
    <source>
        <dbReference type="Pfam" id="PF01609"/>
    </source>
</evidence>
<name>A0ABV3LL04_9MICO</name>
<dbReference type="PANTHER" id="PTHR34614">
    <property type="match status" value="1"/>
</dbReference>
<keyword evidence="3" id="KW-1185">Reference proteome</keyword>
<reference evidence="2 3" key="1">
    <citation type="submission" date="2024-06" db="EMBL/GenBank/DDBJ databases">
        <title>The Natural Products Discovery Center: Release of the First 8490 Sequenced Strains for Exploring Actinobacteria Biosynthetic Diversity.</title>
        <authorList>
            <person name="Kalkreuter E."/>
            <person name="Kautsar S.A."/>
            <person name="Yang D."/>
            <person name="Bader C.D."/>
            <person name="Teijaro C.N."/>
            <person name="Fluegel L."/>
            <person name="Davis C.M."/>
            <person name="Simpson J.R."/>
            <person name="Lauterbach L."/>
            <person name="Steele A.D."/>
            <person name="Gui C."/>
            <person name="Meng S."/>
            <person name="Li G."/>
            <person name="Viehrig K."/>
            <person name="Ye F."/>
            <person name="Su P."/>
            <person name="Kiefer A.F."/>
            <person name="Nichols A."/>
            <person name="Cepeda A.J."/>
            <person name="Yan W."/>
            <person name="Fan B."/>
            <person name="Jiang Y."/>
            <person name="Adhikari A."/>
            <person name="Zheng C.-J."/>
            <person name="Schuster L."/>
            <person name="Cowan T.M."/>
            <person name="Smanski M.J."/>
            <person name="Chevrette M.G."/>
            <person name="De Carvalho L.P.S."/>
            <person name="Shen B."/>
        </authorList>
    </citation>
    <scope>NUCLEOTIDE SEQUENCE [LARGE SCALE GENOMIC DNA]</scope>
    <source>
        <strain evidence="2 3">NPDC077434</strain>
    </source>
</reference>
<dbReference type="InterPro" id="IPR002559">
    <property type="entry name" value="Transposase_11"/>
</dbReference>
<comment type="caution">
    <text evidence="2">The sequence shown here is derived from an EMBL/GenBank/DDBJ whole genome shotgun (WGS) entry which is preliminary data.</text>
</comment>
<evidence type="ECO:0000313" key="2">
    <source>
        <dbReference type="EMBL" id="MEW1976543.1"/>
    </source>
</evidence>
<protein>
    <submittedName>
        <fullName evidence="2">IS1634 family transposase</fullName>
    </submittedName>
</protein>
<feature type="domain" description="Transposase IS4-like" evidence="1">
    <location>
        <begin position="177"/>
        <end position="445"/>
    </location>
</feature>
<proteinExistence type="predicted"/>
<organism evidence="2 3">
    <name type="scientific">Microbacterium profundi</name>
    <dbReference type="NCBI Taxonomy" id="450380"/>
    <lineage>
        <taxon>Bacteria</taxon>
        <taxon>Bacillati</taxon>
        <taxon>Actinomycetota</taxon>
        <taxon>Actinomycetes</taxon>
        <taxon>Micrococcales</taxon>
        <taxon>Microbacteriaceae</taxon>
        <taxon>Microbacterium</taxon>
    </lineage>
</organism>
<sequence>MGLFVRKVKTASGATAVQIARKHRGVRTIVEHLGSAHDDAQLAVLVQIAKERITAGQLAFDLDALTPTAPLGVAPIVTGSRARVLWDVLEAAYRRLGFAAAVDDDTFMKLVLARVIEPTSKADTIRVLDELGVPAPGLRTIWRTLSRCVEQDWRDKLATAAYTHATRDGVLKLVLYDVTTLYFEAEDEDELRKVGMSKERRVDPQIVVGMLVTADGFPLEVHEFPGNTGETLTLLPVLRAFQVRHQVDDVVVVADAGMLSASNLNQIEDAGFSFIVGSRISKAPYDLAEHFDRHGGVLYDGGTLESKRIMGVGPNARERRVVYHYSAKRDRRDNHTLDKQVERAQKVADGKKPLKKDRFVKLTGTRPAVDQVLVDRARQLAGLKGYVTNIPALRLTGNDVVAAYHELFQVERSFRMTKTDLRARPMFHHEADSIHAHLTIVFTALAISRHLQEATRLSIRRVIHALRPLRDVTISINGNEITATTPPGADAHAILTAVAGH</sequence>
<dbReference type="InterPro" id="IPR012337">
    <property type="entry name" value="RNaseH-like_sf"/>
</dbReference>
<evidence type="ECO:0000313" key="3">
    <source>
        <dbReference type="Proteomes" id="UP001553715"/>
    </source>
</evidence>
<dbReference type="Pfam" id="PF01609">
    <property type="entry name" value="DDE_Tnp_1"/>
    <property type="match status" value="1"/>
</dbReference>